<name>K7FXQ8_PELSI</name>
<reference evidence="4" key="2">
    <citation type="journal article" date="2013" name="Nat. Genet.">
        <title>The draft genomes of soft-shell turtle and green sea turtle yield insights into the development and evolution of the turtle-specific body plan.</title>
        <authorList>
            <person name="Wang Z."/>
            <person name="Pascual-Anaya J."/>
            <person name="Zadissa A."/>
            <person name="Li W."/>
            <person name="Niimura Y."/>
            <person name="Huang Z."/>
            <person name="Li C."/>
            <person name="White S."/>
            <person name="Xiong Z."/>
            <person name="Fang D."/>
            <person name="Wang B."/>
            <person name="Ming Y."/>
            <person name="Chen Y."/>
            <person name="Zheng Y."/>
            <person name="Kuraku S."/>
            <person name="Pignatelli M."/>
            <person name="Herrero J."/>
            <person name="Beal K."/>
            <person name="Nozawa M."/>
            <person name="Li Q."/>
            <person name="Wang J."/>
            <person name="Zhang H."/>
            <person name="Yu L."/>
            <person name="Shigenobu S."/>
            <person name="Wang J."/>
            <person name="Liu J."/>
            <person name="Flicek P."/>
            <person name="Searle S."/>
            <person name="Wang J."/>
            <person name="Kuratani S."/>
            <person name="Yin Y."/>
            <person name="Aken B."/>
            <person name="Zhang G."/>
            <person name="Irie N."/>
        </authorList>
    </citation>
    <scope>NUCLEOTIDE SEQUENCE [LARGE SCALE GENOMIC DNA]</scope>
    <source>
        <strain evidence="4">Daiwa-1</strain>
    </source>
</reference>
<evidence type="ECO:0000313" key="4">
    <source>
        <dbReference type="Proteomes" id="UP000007267"/>
    </source>
</evidence>
<evidence type="ECO:0000256" key="1">
    <source>
        <dbReference type="SAM" id="MobiDB-lite"/>
    </source>
</evidence>
<dbReference type="PANTHER" id="PTHR11736:SF14">
    <property type="entry name" value="NSE3 HOMOLOG, SMC5-SMC6 COMPLEX COMPONENT"/>
    <property type="match status" value="1"/>
</dbReference>
<proteinExistence type="predicted"/>
<evidence type="ECO:0000259" key="2">
    <source>
        <dbReference type="PROSITE" id="PS50838"/>
    </source>
</evidence>
<dbReference type="SMART" id="SM01373">
    <property type="entry name" value="MAGE"/>
    <property type="match status" value="1"/>
</dbReference>
<accession>K7FXQ8</accession>
<feature type="region of interest" description="Disordered" evidence="1">
    <location>
        <begin position="1"/>
        <end position="37"/>
    </location>
</feature>
<dbReference type="HOGENOM" id="CLU_039582_1_2_1"/>
<feature type="compositionally biased region" description="Low complexity" evidence="1">
    <location>
        <begin position="279"/>
        <end position="289"/>
    </location>
</feature>
<dbReference type="Proteomes" id="UP000007267">
    <property type="component" value="Unassembled WGS sequence"/>
</dbReference>
<dbReference type="eggNOG" id="KOG4562">
    <property type="taxonomic scope" value="Eukaryota"/>
</dbReference>
<dbReference type="AlphaFoldDB" id="K7FXQ8"/>
<feature type="region of interest" description="Disordered" evidence="1">
    <location>
        <begin position="256"/>
        <end position="289"/>
    </location>
</feature>
<reference evidence="3" key="4">
    <citation type="submission" date="2025-09" db="UniProtKB">
        <authorList>
            <consortium name="Ensembl"/>
        </authorList>
    </citation>
    <scope>IDENTIFICATION</scope>
</reference>
<protein>
    <recommendedName>
        <fullName evidence="2">MAGE domain-containing protein</fullName>
    </recommendedName>
</protein>
<dbReference type="Pfam" id="PF01454">
    <property type="entry name" value="MAGE"/>
    <property type="match status" value="1"/>
</dbReference>
<dbReference type="InterPro" id="IPR041898">
    <property type="entry name" value="MAGE_WH1"/>
</dbReference>
<dbReference type="InterPro" id="IPR041899">
    <property type="entry name" value="MAGE_WH2"/>
</dbReference>
<dbReference type="PANTHER" id="PTHR11736">
    <property type="entry name" value="MELANOMA-ASSOCIATED ANTIGEN MAGE ANTIGEN"/>
    <property type="match status" value="1"/>
</dbReference>
<dbReference type="InterPro" id="IPR037445">
    <property type="entry name" value="MAGE"/>
</dbReference>
<dbReference type="PROSITE" id="PS50838">
    <property type="entry name" value="MAGE"/>
    <property type="match status" value="1"/>
</dbReference>
<evidence type="ECO:0000313" key="3">
    <source>
        <dbReference type="Ensembl" id="ENSPSIP00000012818.1"/>
    </source>
</evidence>
<dbReference type="GO" id="GO:0005634">
    <property type="term" value="C:nucleus"/>
    <property type="evidence" value="ECO:0007669"/>
    <property type="project" value="TreeGrafter"/>
</dbReference>
<reference evidence="3" key="3">
    <citation type="submission" date="2025-08" db="UniProtKB">
        <authorList>
            <consortium name="Ensembl"/>
        </authorList>
    </citation>
    <scope>IDENTIFICATION</scope>
</reference>
<dbReference type="InterPro" id="IPR002190">
    <property type="entry name" value="MHD_dom"/>
</dbReference>
<sequence length="289" mass="32854">MAPKRCSKWPDPSQEEGLAQEEEEEEEEEDFALTQRSSQVQRNLQRLSGAQVDQKVSELVQFLLVKDQKKIPIKRADILKNIIKDYKDVYPEIINRAGRTLQQVFGLRLVEIDTKHHVYILVSDLVRLEGENLKQDHLTARLGLLTVILSFIYMRGNSAKESDVWDMLKRLGVEPRKPHKLFGDVKKLVTVEFVQQKYLEYNRLPSTDPAEFELQWGPRAAKETSRMQILQFVAKIQSKDPKTWSAQYSEAAAEVLSCSSSPPGDVGGDSQGPRRRKPSVSSSSPHGAL</sequence>
<organism evidence="3 4">
    <name type="scientific">Pelodiscus sinensis</name>
    <name type="common">Chinese softshell turtle</name>
    <name type="synonym">Trionyx sinensis</name>
    <dbReference type="NCBI Taxonomy" id="13735"/>
    <lineage>
        <taxon>Eukaryota</taxon>
        <taxon>Metazoa</taxon>
        <taxon>Chordata</taxon>
        <taxon>Craniata</taxon>
        <taxon>Vertebrata</taxon>
        <taxon>Euteleostomi</taxon>
        <taxon>Archelosauria</taxon>
        <taxon>Testudinata</taxon>
        <taxon>Testudines</taxon>
        <taxon>Cryptodira</taxon>
        <taxon>Trionychia</taxon>
        <taxon>Trionychidae</taxon>
        <taxon>Pelodiscus</taxon>
    </lineage>
</organism>
<keyword evidence="4" id="KW-1185">Reference proteome</keyword>
<feature type="compositionally biased region" description="Acidic residues" evidence="1">
    <location>
        <begin position="18"/>
        <end position="31"/>
    </location>
</feature>
<dbReference type="OMA" id="EENLWPH"/>
<dbReference type="FunFam" id="1.10.10.1210:FF:000001">
    <property type="entry name" value="melanoma-associated antigen D1"/>
    <property type="match status" value="1"/>
</dbReference>
<feature type="domain" description="MAGE" evidence="2">
    <location>
        <begin position="52"/>
        <end position="251"/>
    </location>
</feature>
<dbReference type="STRING" id="13735.ENSPSIP00000012818"/>
<reference evidence="4" key="1">
    <citation type="submission" date="2011-10" db="EMBL/GenBank/DDBJ databases">
        <authorList>
            <consortium name="Soft-shell Turtle Genome Consortium"/>
        </authorList>
    </citation>
    <scope>NUCLEOTIDE SEQUENCE [LARGE SCALE GENOMIC DNA]</scope>
    <source>
        <strain evidence="4">Daiwa-1</strain>
    </source>
</reference>
<dbReference type="GeneTree" id="ENSGT00940000163627"/>
<dbReference type="Gene3D" id="1.10.10.1200">
    <property type="entry name" value="MAGE homology domain, winged helix WH1 motif"/>
    <property type="match status" value="1"/>
</dbReference>
<dbReference type="Ensembl" id="ENSPSIT00000012879.1">
    <property type="protein sequence ID" value="ENSPSIP00000012818.1"/>
    <property type="gene ID" value="ENSPSIG00000011463.1"/>
</dbReference>
<dbReference type="EMBL" id="AGCU01085766">
    <property type="status" value="NOT_ANNOTATED_CDS"/>
    <property type="molecule type" value="Genomic_DNA"/>
</dbReference>
<dbReference type="Gene3D" id="1.10.10.1210">
    <property type="entry name" value="MAGE homology domain, winged helix WH2 motif"/>
    <property type="match status" value="1"/>
</dbReference>